<sequence length="66" mass="7398">MFCKNLIVYEFDNGSFLSQINNDLLRKIAYTPCSPIDAIKNGFISPLDNGDVMKLSAELVKVDEND</sequence>
<gene>
    <name evidence="1" type="ORF">DES39_0515</name>
</gene>
<dbReference type="Proteomes" id="UP000278542">
    <property type="component" value="Unassembled WGS sequence"/>
</dbReference>
<name>A0A495RIQ2_9GAMM</name>
<dbReference type="EMBL" id="RBWY01000001">
    <property type="protein sequence ID" value="RKS87295.1"/>
    <property type="molecule type" value="Genomic_DNA"/>
</dbReference>
<protein>
    <submittedName>
        <fullName evidence="1">Uncharacterized protein</fullName>
    </submittedName>
</protein>
<dbReference type="AlphaFoldDB" id="A0A495RIQ2"/>
<reference evidence="1 2" key="1">
    <citation type="submission" date="2018-10" db="EMBL/GenBank/DDBJ databases">
        <title>Genomic Encyclopedia of Type Strains, Phase IV (KMG-IV): sequencing the most valuable type-strain genomes for metagenomic binning, comparative biology and taxonomic classification.</title>
        <authorList>
            <person name="Goeker M."/>
        </authorList>
    </citation>
    <scope>NUCLEOTIDE SEQUENCE [LARGE SCALE GENOMIC DNA]</scope>
    <source>
        <strain evidence="1 2">DSM 22228</strain>
    </source>
</reference>
<evidence type="ECO:0000313" key="1">
    <source>
        <dbReference type="EMBL" id="RKS87295.1"/>
    </source>
</evidence>
<accession>A0A495RIQ2</accession>
<evidence type="ECO:0000313" key="2">
    <source>
        <dbReference type="Proteomes" id="UP000278542"/>
    </source>
</evidence>
<keyword evidence="2" id="KW-1185">Reference proteome</keyword>
<dbReference type="RefSeq" id="WP_121144196.1">
    <property type="nucleotide sequence ID" value="NZ_RBWY01000001.1"/>
</dbReference>
<comment type="caution">
    <text evidence="1">The sequence shown here is derived from an EMBL/GenBank/DDBJ whole genome shotgun (WGS) entry which is preliminary data.</text>
</comment>
<organism evidence="1 2">
    <name type="scientific">Orbus hercynius</name>
    <dbReference type="NCBI Taxonomy" id="593135"/>
    <lineage>
        <taxon>Bacteria</taxon>
        <taxon>Pseudomonadati</taxon>
        <taxon>Pseudomonadota</taxon>
        <taxon>Gammaproteobacteria</taxon>
        <taxon>Orbales</taxon>
        <taxon>Orbaceae</taxon>
        <taxon>Orbus</taxon>
    </lineage>
</organism>
<dbReference type="OrthoDB" id="5290530at2"/>
<proteinExistence type="predicted"/>